<comment type="caution">
    <text evidence="1">The sequence shown here is derived from an EMBL/GenBank/DDBJ whole genome shotgun (WGS) entry which is preliminary data.</text>
</comment>
<dbReference type="EMBL" id="LAQS01000030">
    <property type="protein sequence ID" value="KKZ72097.1"/>
    <property type="molecule type" value="Genomic_DNA"/>
</dbReference>
<protein>
    <submittedName>
        <fullName evidence="1">Uncharacterized protein</fullName>
    </submittedName>
</protein>
<proteinExistence type="predicted"/>
<evidence type="ECO:0000313" key="2">
    <source>
        <dbReference type="Proteomes" id="UP000265325"/>
    </source>
</evidence>
<gene>
    <name evidence="1" type="ORF">VO63_20175</name>
</gene>
<organism evidence="1 2">
    <name type="scientific">Streptomyces showdoensis</name>
    <dbReference type="NCBI Taxonomy" id="68268"/>
    <lineage>
        <taxon>Bacteria</taxon>
        <taxon>Bacillati</taxon>
        <taxon>Actinomycetota</taxon>
        <taxon>Actinomycetes</taxon>
        <taxon>Kitasatosporales</taxon>
        <taxon>Streptomycetaceae</taxon>
        <taxon>Streptomyces</taxon>
    </lineage>
</organism>
<dbReference type="AlphaFoldDB" id="A0A2P2GKR9"/>
<dbReference type="Proteomes" id="UP000265325">
    <property type="component" value="Unassembled WGS sequence"/>
</dbReference>
<dbReference type="OrthoDB" id="4307683at2"/>
<keyword evidence="2" id="KW-1185">Reference proteome</keyword>
<evidence type="ECO:0000313" key="1">
    <source>
        <dbReference type="EMBL" id="KKZ72097.1"/>
    </source>
</evidence>
<reference evidence="1 2" key="1">
    <citation type="submission" date="2015-05" db="EMBL/GenBank/DDBJ databases">
        <title>Draft Genome assembly of Streptomyces showdoensis.</title>
        <authorList>
            <person name="Thapa K.K."/>
            <person name="Metsa-Ketela M."/>
        </authorList>
    </citation>
    <scope>NUCLEOTIDE SEQUENCE [LARGE SCALE GENOMIC DNA]</scope>
    <source>
        <strain evidence="1 2">ATCC 15227</strain>
    </source>
</reference>
<accession>A0A2P2GKR9</accession>
<dbReference type="RefSeq" id="WP_046909259.1">
    <property type="nucleotide sequence ID" value="NZ_BAAAXG010000009.1"/>
</dbReference>
<sequence length="88" mass="9596">MSLMTLTTSITGGHDPDLYAGRADAYDEHAQGATLTELAHRAAVIADLHPSTGYALGYADRVLEIRREEQGHVAVETENAHTERPRPQ</sequence>
<name>A0A2P2GKR9_STREW</name>